<proteinExistence type="predicted"/>
<organism evidence="2 3">
    <name type="scientific">Aliivibrio finisterrensis</name>
    <dbReference type="NCBI Taxonomy" id="511998"/>
    <lineage>
        <taxon>Bacteria</taxon>
        <taxon>Pseudomonadati</taxon>
        <taxon>Pseudomonadota</taxon>
        <taxon>Gammaproteobacteria</taxon>
        <taxon>Vibrionales</taxon>
        <taxon>Vibrionaceae</taxon>
        <taxon>Aliivibrio</taxon>
    </lineage>
</organism>
<dbReference type="InterPro" id="IPR036388">
    <property type="entry name" value="WH-like_DNA-bd_sf"/>
</dbReference>
<dbReference type="SUPFAM" id="SSF53098">
    <property type="entry name" value="Ribonuclease H-like"/>
    <property type="match status" value="1"/>
</dbReference>
<dbReference type="Proteomes" id="UP000293465">
    <property type="component" value="Unassembled WGS sequence"/>
</dbReference>
<name>A0A4Q5KMY6_9GAMM</name>
<dbReference type="InterPro" id="IPR004189">
    <property type="entry name" value="Phage_Mu_transposase"/>
</dbReference>
<dbReference type="InterPro" id="IPR009061">
    <property type="entry name" value="DNA-bd_dom_put_sf"/>
</dbReference>
<accession>A0A4Q5KMY6</accession>
<comment type="caution">
    <text evidence="2">The sequence shown here is derived from an EMBL/GenBank/DDBJ whole genome shotgun (WGS) entry which is preliminary data.</text>
</comment>
<dbReference type="RefSeq" id="WP_207215643.1">
    <property type="nucleotide sequence ID" value="NZ_SEZJ01000002.1"/>
</dbReference>
<evidence type="ECO:0000259" key="1">
    <source>
        <dbReference type="PROSITE" id="PS51702"/>
    </source>
</evidence>
<sequence>MWITAKESIDLIDMPSTAAKARAKLDKLSGGSEEFKRKRQGSKAFEYHIDCLPEATRLFLIQRDAKNTADAIEVDAPTKANKSEQVSSDELWFDFDCSSTTKKDRAKKRLEVCLFVKGLVENNNTKMKAAMRDAAEVFGHSYGAVHRWFYIAPGLQSKRIPVEDWLAALVDKQGLASTRFAEFTPEAWAFYKSDYLRAEKPTHSECYRRLTQAAARNGWTVPCIVTVKSWINKHIPHEAITLCRGGRFAAKQTLIPAQRRTREGLHAMQIVSGDGHTFRLRVHLEEGGKPIRPTVWAFQDVYSSMIVGYSIDISENTEMLGIALYNMVSHHGIPDMFVLDRASASLGEAMTGRMS</sequence>
<feature type="non-terminal residue" evidence="2">
    <location>
        <position position="355"/>
    </location>
</feature>
<dbReference type="GO" id="GO:0003677">
    <property type="term" value="F:DNA binding"/>
    <property type="evidence" value="ECO:0007669"/>
    <property type="project" value="InterPro"/>
</dbReference>
<dbReference type="AlphaFoldDB" id="A0A4Q5KMY6"/>
<dbReference type="SUPFAM" id="SSF46689">
    <property type="entry name" value="Homeodomain-like"/>
    <property type="match status" value="2"/>
</dbReference>
<dbReference type="GO" id="GO:0006313">
    <property type="term" value="P:DNA transposition"/>
    <property type="evidence" value="ECO:0007669"/>
    <property type="project" value="InterPro"/>
</dbReference>
<dbReference type="InterPro" id="IPR015126">
    <property type="entry name" value="Mu_I-gamma"/>
</dbReference>
<dbReference type="GO" id="GO:0015074">
    <property type="term" value="P:DNA integration"/>
    <property type="evidence" value="ECO:0007669"/>
    <property type="project" value="InterPro"/>
</dbReference>
<dbReference type="InterPro" id="IPR036397">
    <property type="entry name" value="RNaseH_sf"/>
</dbReference>
<dbReference type="Pfam" id="PF02914">
    <property type="entry name" value="DDE_2"/>
    <property type="match status" value="1"/>
</dbReference>
<dbReference type="EMBL" id="SEZJ01000002">
    <property type="protein sequence ID" value="RYU47885.1"/>
    <property type="molecule type" value="Genomic_DNA"/>
</dbReference>
<dbReference type="InterPro" id="IPR012337">
    <property type="entry name" value="RNaseH-like_sf"/>
</dbReference>
<gene>
    <name evidence="2" type="ORF">ERW49_02180</name>
</gene>
<evidence type="ECO:0000313" key="2">
    <source>
        <dbReference type="EMBL" id="RYU47885.1"/>
    </source>
</evidence>
<dbReference type="PROSITE" id="PS51702">
    <property type="entry name" value="HTH_MU"/>
    <property type="match status" value="1"/>
</dbReference>
<feature type="domain" description="HTH Mu-type" evidence="1">
    <location>
        <begin position="1"/>
        <end position="68"/>
    </location>
</feature>
<dbReference type="Pfam" id="PF09039">
    <property type="entry name" value="HTH_Tnp_Mu_2"/>
    <property type="match status" value="1"/>
</dbReference>
<dbReference type="Gene3D" id="1.10.10.10">
    <property type="entry name" value="Winged helix-like DNA-binding domain superfamily/Winged helix DNA-binding domain"/>
    <property type="match status" value="1"/>
</dbReference>
<dbReference type="SUPFAM" id="SSF46955">
    <property type="entry name" value="Putative DNA-binding domain"/>
    <property type="match status" value="1"/>
</dbReference>
<protein>
    <recommendedName>
        <fullName evidence="1">HTH Mu-type domain-containing protein</fullName>
    </recommendedName>
</protein>
<dbReference type="GO" id="GO:0004803">
    <property type="term" value="F:transposase activity"/>
    <property type="evidence" value="ECO:0007669"/>
    <property type="project" value="InterPro"/>
</dbReference>
<reference evidence="2 3" key="1">
    <citation type="submission" date="2019-02" db="EMBL/GenBank/DDBJ databases">
        <title>Genome sequences of Aliivibrio finisterrensis strains from farmed Atlantic salmon.</title>
        <authorList>
            <person name="Bowman J.P."/>
        </authorList>
    </citation>
    <scope>NUCLEOTIDE SEQUENCE [LARGE SCALE GENOMIC DNA]</scope>
    <source>
        <strain evidence="2 3">A32</strain>
    </source>
</reference>
<dbReference type="InterPro" id="IPR009057">
    <property type="entry name" value="Homeodomain-like_sf"/>
</dbReference>
<evidence type="ECO:0000313" key="3">
    <source>
        <dbReference type="Proteomes" id="UP000293465"/>
    </source>
</evidence>
<dbReference type="InterPro" id="IPR003314">
    <property type="entry name" value="Mu-type_HTH"/>
</dbReference>
<dbReference type="Gene3D" id="1.10.10.60">
    <property type="entry name" value="Homeodomain-like"/>
    <property type="match status" value="2"/>
</dbReference>
<dbReference type="GeneID" id="56273824"/>
<dbReference type="Gene3D" id="3.30.420.10">
    <property type="entry name" value="Ribonuclease H-like superfamily/Ribonuclease H"/>
    <property type="match status" value="1"/>
</dbReference>